<dbReference type="AlphaFoldDB" id="C4JK48"/>
<dbReference type="VEuPathDB" id="FungiDB:UREG_02005"/>
<dbReference type="Gene3D" id="1.25.40.20">
    <property type="entry name" value="Ankyrin repeat-containing domain"/>
    <property type="match status" value="4"/>
</dbReference>
<feature type="repeat" description="ANK" evidence="3">
    <location>
        <begin position="266"/>
        <end position="294"/>
    </location>
</feature>
<dbReference type="PROSITE" id="PS50297">
    <property type="entry name" value="ANK_REP_REGION"/>
    <property type="match status" value="2"/>
</dbReference>
<feature type="repeat" description="ANK" evidence="3">
    <location>
        <begin position="502"/>
        <end position="534"/>
    </location>
</feature>
<dbReference type="eggNOG" id="KOG4177">
    <property type="taxonomic scope" value="Eukaryota"/>
</dbReference>
<keyword evidence="5" id="KW-1185">Reference proteome</keyword>
<dbReference type="PANTHER" id="PTHR24198">
    <property type="entry name" value="ANKYRIN REPEAT AND PROTEIN KINASE DOMAIN-CONTAINING PROTEIN"/>
    <property type="match status" value="1"/>
</dbReference>
<evidence type="ECO:0000256" key="2">
    <source>
        <dbReference type="ARBA" id="ARBA00023043"/>
    </source>
</evidence>
<keyword evidence="1" id="KW-0677">Repeat</keyword>
<protein>
    <submittedName>
        <fullName evidence="4">Uncharacterized protein</fullName>
    </submittedName>
</protein>
<dbReference type="PROSITE" id="PS50088">
    <property type="entry name" value="ANK_REPEAT"/>
    <property type="match status" value="2"/>
</dbReference>
<dbReference type="PANTHER" id="PTHR24198:SF194">
    <property type="entry name" value="INVERSIN-A"/>
    <property type="match status" value="1"/>
</dbReference>
<dbReference type="HOGENOM" id="CLU_314276_0_0_1"/>
<evidence type="ECO:0000313" key="5">
    <source>
        <dbReference type="Proteomes" id="UP000002058"/>
    </source>
</evidence>
<evidence type="ECO:0000313" key="4">
    <source>
        <dbReference type="EMBL" id="EEP77156.1"/>
    </source>
</evidence>
<dbReference type="SMART" id="SM00248">
    <property type="entry name" value="ANK"/>
    <property type="match status" value="11"/>
</dbReference>
<proteinExistence type="predicted"/>
<sequence length="931" mass="102905">MSLSNTPNELVGLIVSFTFSDWWMFIDAERQTVSSMRLVNKSLSEIVTREAYVRLRCETCYPELAAKINREALAILIGEKLRVPGPPGVLRDLVSSVKSTLSAIISSEAEHDAVPFGIDDISPYASAFIEAAIAFLGKQDVLDHFFAAVMPESVIFFGSMLGSHDLLLLAAVWQRDTSLVSYLLESRELNRRSKVLSVSLYLAAYRGYLDILRLLNAQWLVDLNCTFGALGYPLKAGVWSGDLGVVSQLIDWGADVNLNGGIYGRPLHVAAFRGHLDVVRLLIDAGAEASAVDRDGYAPLCIAAYASTEEAKRKSIPIIKTLLEHMTADTDDTHSKIVALRAAAFYGNEEAVELLLQQGVDPAGRLPWPCKKLTFYIARGTGNVNIARLLLQYGAALTCDDWNYIITTAADSGHRDLVEFCLNRMTQEQINGDDAIFGLTTAAQKGHADVVDLMIARGVPIRSQGTLFFEPLGLLFYEPWRANNWTKYDAKIVQKFVDHGIDLDVALHAAVTSGSTSLVIDLIEAGADINKTVDRHQPILTAVKTGQRHIAQLLLNIGATLDEELVDISELLEEATMRGYVNVVKAVFLQEHTGIALGIETKIRENGPTYTASIVLSICEAARTAGRQEEARTLLRRAGPNMPEIARLIHQQWDAGNIIFTLTDDEQIVMARELGNEEVSDFLLRCYGDSNIGEENLLAALEHSNLPSARRFYKSMKKRWSLKLLSPIINGILNELTTDCLYPPIYQCLCFGGRPDVCSGFWIWTKQNDYANPQIPTCEGSDLPQLKPLSETIFRLFAATEIFPTLYSSPLDALAFLESAISADSVDTVRLLLDSFLAAGFPSVDSPFNTGYNLLARAVKYGSYTIARMLLDRGAHLKPCLEHHKRLTALRNLRPKAGTTLRHRKSRLVPELIEREALVDGGREAQEFLMN</sequence>
<accession>C4JK48</accession>
<dbReference type="KEGG" id="ure:UREG_02005"/>
<dbReference type="RefSeq" id="XP_002542489.1">
    <property type="nucleotide sequence ID" value="XM_002542443.1"/>
</dbReference>
<dbReference type="EMBL" id="CH476615">
    <property type="protein sequence ID" value="EEP77156.1"/>
    <property type="molecule type" value="Genomic_DNA"/>
</dbReference>
<dbReference type="OrthoDB" id="4772757at2759"/>
<evidence type="ECO:0000256" key="1">
    <source>
        <dbReference type="ARBA" id="ARBA00022737"/>
    </source>
</evidence>
<keyword evidence="2 3" id="KW-0040">ANK repeat</keyword>
<dbReference type="Proteomes" id="UP000002058">
    <property type="component" value="Unassembled WGS sequence"/>
</dbReference>
<gene>
    <name evidence="4" type="ORF">UREG_02005</name>
</gene>
<dbReference type="InParanoid" id="C4JK48"/>
<dbReference type="InterPro" id="IPR002110">
    <property type="entry name" value="Ankyrin_rpt"/>
</dbReference>
<dbReference type="InterPro" id="IPR036770">
    <property type="entry name" value="Ankyrin_rpt-contain_sf"/>
</dbReference>
<evidence type="ECO:0000256" key="3">
    <source>
        <dbReference type="PROSITE-ProRule" id="PRU00023"/>
    </source>
</evidence>
<dbReference type="GeneID" id="8440441"/>
<dbReference type="SUPFAM" id="SSF48403">
    <property type="entry name" value="Ankyrin repeat"/>
    <property type="match status" value="2"/>
</dbReference>
<reference evidence="5" key="1">
    <citation type="journal article" date="2009" name="Genome Res.">
        <title>Comparative genomic analyses of the human fungal pathogens Coccidioides and their relatives.</title>
        <authorList>
            <person name="Sharpton T.J."/>
            <person name="Stajich J.E."/>
            <person name="Rounsley S.D."/>
            <person name="Gardner M.J."/>
            <person name="Wortman J.R."/>
            <person name="Jordar V.S."/>
            <person name="Maiti R."/>
            <person name="Kodira C.D."/>
            <person name="Neafsey D.E."/>
            <person name="Zeng Q."/>
            <person name="Hung C.-Y."/>
            <person name="McMahan C."/>
            <person name="Muszewska A."/>
            <person name="Grynberg M."/>
            <person name="Mandel M.A."/>
            <person name="Kellner E.M."/>
            <person name="Barker B.M."/>
            <person name="Galgiani J.N."/>
            <person name="Orbach M.J."/>
            <person name="Kirkland T.N."/>
            <person name="Cole G.T."/>
            <person name="Henn M.R."/>
            <person name="Birren B.W."/>
            <person name="Taylor J.W."/>
        </authorList>
    </citation>
    <scope>NUCLEOTIDE SEQUENCE [LARGE SCALE GENOMIC DNA]</scope>
    <source>
        <strain evidence="5">UAMH 1704</strain>
    </source>
</reference>
<dbReference type="Pfam" id="PF12796">
    <property type="entry name" value="Ank_2"/>
    <property type="match status" value="1"/>
</dbReference>
<name>C4JK48_UNCRE</name>
<organism evidence="4 5">
    <name type="scientific">Uncinocarpus reesii (strain UAMH 1704)</name>
    <dbReference type="NCBI Taxonomy" id="336963"/>
    <lineage>
        <taxon>Eukaryota</taxon>
        <taxon>Fungi</taxon>
        <taxon>Dikarya</taxon>
        <taxon>Ascomycota</taxon>
        <taxon>Pezizomycotina</taxon>
        <taxon>Eurotiomycetes</taxon>
        <taxon>Eurotiomycetidae</taxon>
        <taxon>Onygenales</taxon>
        <taxon>Onygenaceae</taxon>
        <taxon>Uncinocarpus</taxon>
    </lineage>
</organism>